<dbReference type="EMBL" id="VUOC01000001">
    <property type="protein sequence ID" value="KAA2244675.1"/>
    <property type="molecule type" value="Genomic_DNA"/>
</dbReference>
<evidence type="ECO:0000256" key="1">
    <source>
        <dbReference type="SAM" id="SignalP"/>
    </source>
</evidence>
<dbReference type="AlphaFoldDB" id="A0A5B2W033"/>
<feature type="chain" id="PRO_5022681550" evidence="1">
    <location>
        <begin position="23"/>
        <end position="285"/>
    </location>
</feature>
<organism evidence="2 3">
    <name type="scientific">Chitinophaga agrisoli</name>
    <dbReference type="NCBI Taxonomy" id="2607653"/>
    <lineage>
        <taxon>Bacteria</taxon>
        <taxon>Pseudomonadati</taxon>
        <taxon>Bacteroidota</taxon>
        <taxon>Chitinophagia</taxon>
        <taxon>Chitinophagales</taxon>
        <taxon>Chitinophagaceae</taxon>
        <taxon>Chitinophaga</taxon>
    </lineage>
</organism>
<evidence type="ECO:0000313" key="3">
    <source>
        <dbReference type="Proteomes" id="UP000324611"/>
    </source>
</evidence>
<gene>
    <name evidence="2" type="ORF">F0L74_01495</name>
</gene>
<dbReference type="Proteomes" id="UP000324611">
    <property type="component" value="Unassembled WGS sequence"/>
</dbReference>
<dbReference type="PROSITE" id="PS51257">
    <property type="entry name" value="PROKAR_LIPOPROTEIN"/>
    <property type="match status" value="1"/>
</dbReference>
<feature type="signal peptide" evidence="1">
    <location>
        <begin position="1"/>
        <end position="22"/>
    </location>
</feature>
<accession>A0A5B2W033</accession>
<comment type="caution">
    <text evidence="2">The sequence shown here is derived from an EMBL/GenBank/DDBJ whole genome shotgun (WGS) entry which is preliminary data.</text>
</comment>
<keyword evidence="1" id="KW-0732">Signal</keyword>
<proteinExistence type="predicted"/>
<name>A0A5B2W033_9BACT</name>
<sequence>MNKIFSLMILCAAVLMVSSCRDKDNPAIPDLKRTVLPQFVKDTSVDVLIQDPATFRGRFNVGLYFANDNKPQKMDIVVVMNGDKSKIKTLKANVSSFPATIDVTADQLAQLFGKTAADIQTGDAFDIGADVTLTDGTFIPIFRTDGTEPYGGDAQNFPGSSLSIQYKKVCPLDINDLLGTFTVDDPDFWEASYPVTIALEGTNVLKITGWVQDPTAVIRFNVNLKTQEITVPKQVYLPTLPGTPYHKPAAEGTGTVDACATTMSVRLTNTVDEGSFGAATVELHK</sequence>
<reference evidence="2 3" key="2">
    <citation type="submission" date="2019-09" db="EMBL/GenBank/DDBJ databases">
        <authorList>
            <person name="Jin C."/>
        </authorList>
    </citation>
    <scope>NUCLEOTIDE SEQUENCE [LARGE SCALE GENOMIC DNA]</scope>
    <source>
        <strain evidence="2 3">BN140078</strain>
    </source>
</reference>
<reference evidence="2 3" key="1">
    <citation type="submission" date="2019-09" db="EMBL/GenBank/DDBJ databases">
        <title>Chitinophaga ginsengihumi sp. nov., isolated from soil of ginseng rhizosphere.</title>
        <authorList>
            <person name="Lee J."/>
        </authorList>
    </citation>
    <scope>NUCLEOTIDE SEQUENCE [LARGE SCALE GENOMIC DNA]</scope>
    <source>
        <strain evidence="2 3">BN140078</strain>
    </source>
</reference>
<protein>
    <submittedName>
        <fullName evidence="2">Uncharacterized protein</fullName>
    </submittedName>
</protein>
<keyword evidence="3" id="KW-1185">Reference proteome</keyword>
<dbReference type="RefSeq" id="WP_149836072.1">
    <property type="nucleotide sequence ID" value="NZ_VUOC01000001.1"/>
</dbReference>
<evidence type="ECO:0000313" key="2">
    <source>
        <dbReference type="EMBL" id="KAA2244675.1"/>
    </source>
</evidence>